<dbReference type="GO" id="GO:0005385">
    <property type="term" value="F:zinc ion transmembrane transporter activity"/>
    <property type="evidence" value="ECO:0007669"/>
    <property type="project" value="TreeGrafter"/>
</dbReference>
<evidence type="ECO:0000259" key="10">
    <source>
        <dbReference type="Pfam" id="PF16916"/>
    </source>
</evidence>
<dbReference type="PANTHER" id="PTHR11562">
    <property type="entry name" value="CATION EFFLUX PROTEIN/ ZINC TRANSPORTER"/>
    <property type="match status" value="1"/>
</dbReference>
<evidence type="ECO:0000256" key="4">
    <source>
        <dbReference type="ARBA" id="ARBA00022692"/>
    </source>
</evidence>
<comment type="similarity">
    <text evidence="2">Belongs to the cation diffusion facilitator (CDF) transporter (TC 2.A.4) family. SLC30A subfamily.</text>
</comment>
<evidence type="ECO:0000256" key="2">
    <source>
        <dbReference type="ARBA" id="ARBA00008873"/>
    </source>
</evidence>
<feature type="transmembrane region" description="Helical" evidence="8">
    <location>
        <begin position="87"/>
        <end position="106"/>
    </location>
</feature>
<feature type="transmembrane region" description="Helical" evidence="8">
    <location>
        <begin position="20"/>
        <end position="40"/>
    </location>
</feature>
<feature type="transmembrane region" description="Helical" evidence="8">
    <location>
        <begin position="154"/>
        <end position="181"/>
    </location>
</feature>
<dbReference type="NCBIfam" id="TIGR01297">
    <property type="entry name" value="CDF"/>
    <property type="match status" value="1"/>
</dbReference>
<protein>
    <submittedName>
        <fullName evidence="11">Cation diffusion facilitator family transporter</fullName>
    </submittedName>
</protein>
<evidence type="ECO:0000259" key="9">
    <source>
        <dbReference type="Pfam" id="PF01545"/>
    </source>
</evidence>
<evidence type="ECO:0000256" key="1">
    <source>
        <dbReference type="ARBA" id="ARBA00004141"/>
    </source>
</evidence>
<keyword evidence="6" id="KW-0406">Ion transport</keyword>
<dbReference type="EMBL" id="WMEY01000004">
    <property type="protein sequence ID" value="MYL64473.1"/>
    <property type="molecule type" value="Genomic_DNA"/>
</dbReference>
<dbReference type="InterPro" id="IPR027469">
    <property type="entry name" value="Cation_efflux_TMD_sf"/>
</dbReference>
<dbReference type="GO" id="GO:0005886">
    <property type="term" value="C:plasma membrane"/>
    <property type="evidence" value="ECO:0007669"/>
    <property type="project" value="TreeGrafter"/>
</dbReference>
<feature type="domain" description="Cation efflux protein transmembrane" evidence="9">
    <location>
        <begin position="20"/>
        <end position="212"/>
    </location>
</feature>
<evidence type="ECO:0000256" key="5">
    <source>
        <dbReference type="ARBA" id="ARBA00022989"/>
    </source>
</evidence>
<dbReference type="Pfam" id="PF01545">
    <property type="entry name" value="Cation_efflux"/>
    <property type="match status" value="1"/>
</dbReference>
<comment type="caution">
    <text evidence="11">The sequence shown here is derived from an EMBL/GenBank/DDBJ whole genome shotgun (WGS) entry which is preliminary data.</text>
</comment>
<gene>
    <name evidence="11" type="ORF">GLW07_14035</name>
</gene>
<dbReference type="Pfam" id="PF16916">
    <property type="entry name" value="ZT_dimer"/>
    <property type="match status" value="1"/>
</dbReference>
<dbReference type="InterPro" id="IPR058533">
    <property type="entry name" value="Cation_efflux_TM"/>
</dbReference>
<keyword evidence="7 8" id="KW-0472">Membrane</keyword>
<dbReference type="InterPro" id="IPR002524">
    <property type="entry name" value="Cation_efflux"/>
</dbReference>
<sequence length="303" mass="33309">MGHNHSHDHGHTHSANKKALFISFLLISSFMILEVIGGFVTNSLALLSDAGHMLSDAVALGMSLLAFKLGEKASDQDKTYGYKRFEILAAFLNGIALIAISFYILWESINRFIDPPDVASTGMLIIATIGFIVNVLVAWILMKGDTSENLNLRSAFLHVLGDLLGSIGAIIAALLIMFVGWNYADPIASSIVAVLVLISGIRVTKDSFHVLMEGTPSNIDLEEVKKMLTGLEGVHSIHDVHIWNITSDFPAFTCHLVVKKGCDRDQLLQLANQKLHDQFDLSHTTIQMECDTSEIKYQENNCN</sequence>
<evidence type="ECO:0000256" key="6">
    <source>
        <dbReference type="ARBA" id="ARBA00023065"/>
    </source>
</evidence>
<dbReference type="RefSeq" id="WP_160919920.1">
    <property type="nucleotide sequence ID" value="NZ_WMEY01000004.1"/>
</dbReference>
<evidence type="ECO:0000256" key="7">
    <source>
        <dbReference type="ARBA" id="ARBA00023136"/>
    </source>
</evidence>
<evidence type="ECO:0000256" key="3">
    <source>
        <dbReference type="ARBA" id="ARBA00022448"/>
    </source>
</evidence>
<dbReference type="InterPro" id="IPR050681">
    <property type="entry name" value="CDF/SLC30A"/>
</dbReference>
<feature type="transmembrane region" description="Helical" evidence="8">
    <location>
        <begin position="46"/>
        <end position="67"/>
    </location>
</feature>
<feature type="transmembrane region" description="Helical" evidence="8">
    <location>
        <begin position="118"/>
        <end position="142"/>
    </location>
</feature>
<organism evidence="11 12">
    <name type="scientific">Guptibacillus hwajinpoensis</name>
    <dbReference type="NCBI Taxonomy" id="208199"/>
    <lineage>
        <taxon>Bacteria</taxon>
        <taxon>Bacillati</taxon>
        <taxon>Bacillota</taxon>
        <taxon>Bacilli</taxon>
        <taxon>Bacillales</taxon>
        <taxon>Guptibacillaceae</taxon>
        <taxon>Guptibacillus</taxon>
    </lineage>
</organism>
<evidence type="ECO:0000313" key="12">
    <source>
        <dbReference type="Proteomes" id="UP000447833"/>
    </source>
</evidence>
<dbReference type="InterPro" id="IPR036837">
    <property type="entry name" value="Cation_efflux_CTD_sf"/>
</dbReference>
<reference evidence="11 12" key="1">
    <citation type="submission" date="2019-11" db="EMBL/GenBank/DDBJ databases">
        <title>Genome sequences of 17 halophilic strains isolated from different environments.</title>
        <authorList>
            <person name="Furrow R.E."/>
        </authorList>
    </citation>
    <scope>NUCLEOTIDE SEQUENCE [LARGE SCALE GENOMIC DNA]</scope>
    <source>
        <strain evidence="11 12">22506_14_FS</strain>
    </source>
</reference>
<proteinExistence type="inferred from homology"/>
<dbReference type="SUPFAM" id="SSF160240">
    <property type="entry name" value="Cation efflux protein cytoplasmic domain-like"/>
    <property type="match status" value="1"/>
</dbReference>
<keyword evidence="5 8" id="KW-1133">Transmembrane helix</keyword>
<accession>A0A845F0T8</accession>
<dbReference type="PANTHER" id="PTHR11562:SF17">
    <property type="entry name" value="RE54080P-RELATED"/>
    <property type="match status" value="1"/>
</dbReference>
<dbReference type="InterPro" id="IPR027470">
    <property type="entry name" value="Cation_efflux_CTD"/>
</dbReference>
<name>A0A845F0T8_9BACL</name>
<dbReference type="SUPFAM" id="SSF161111">
    <property type="entry name" value="Cation efflux protein transmembrane domain-like"/>
    <property type="match status" value="1"/>
</dbReference>
<dbReference type="Proteomes" id="UP000447833">
    <property type="component" value="Unassembled WGS sequence"/>
</dbReference>
<dbReference type="AlphaFoldDB" id="A0A845F0T8"/>
<evidence type="ECO:0000256" key="8">
    <source>
        <dbReference type="SAM" id="Phobius"/>
    </source>
</evidence>
<dbReference type="Gene3D" id="1.20.1510.10">
    <property type="entry name" value="Cation efflux protein transmembrane domain"/>
    <property type="match status" value="1"/>
</dbReference>
<keyword evidence="4 8" id="KW-0812">Transmembrane</keyword>
<keyword evidence="3" id="KW-0813">Transport</keyword>
<evidence type="ECO:0000313" key="11">
    <source>
        <dbReference type="EMBL" id="MYL64473.1"/>
    </source>
</evidence>
<comment type="subcellular location">
    <subcellularLocation>
        <location evidence="1">Membrane</location>
        <topology evidence="1">Multi-pass membrane protein</topology>
    </subcellularLocation>
</comment>
<feature type="domain" description="Cation efflux protein cytoplasmic" evidence="10">
    <location>
        <begin position="216"/>
        <end position="289"/>
    </location>
</feature>
<feature type="transmembrane region" description="Helical" evidence="8">
    <location>
        <begin position="187"/>
        <end position="204"/>
    </location>
</feature>